<evidence type="ECO:0000256" key="1">
    <source>
        <dbReference type="ARBA" id="ARBA00004123"/>
    </source>
</evidence>
<dbReference type="AlphaFoldDB" id="A0AAV9NI21"/>
<dbReference type="InterPro" id="IPR004827">
    <property type="entry name" value="bZIP"/>
</dbReference>
<comment type="subcellular location">
    <subcellularLocation>
        <location evidence="1">Nucleus</location>
    </subcellularLocation>
</comment>
<gene>
    <name evidence="5" type="ORF">LTR84_010890</name>
</gene>
<keyword evidence="2" id="KW-0539">Nucleus</keyword>
<dbReference type="SUPFAM" id="SSF57959">
    <property type="entry name" value="Leucine zipper domain"/>
    <property type="match status" value="1"/>
</dbReference>
<sequence length="325" mass="35725">MASDQDEEVPLDEDESNGKSARRREQVRRAQRTHRDRKATYVKTLESEVAKLRAKDSAHETEVLALRGLIRGLKDLIKQYKIILPPDLASDPLLSSPEATVEIFTLADQSQSIRAYFPEDYIPNPSTFISPPTTSTDTTFSSMLNPSTSTSSSDLLLTGLTISDAPSFTPSHGQSSQSGLNVSMPVYHPHGLGSTQVGVEFVLALEQPCLRHHYSHCIDAEGSGHEMMLMSPIMSRSPALNASLDPRSGLPSGSKWTVPAVELEKLLEFSDRLSLDGEITPVEVWQRIRQHPNFSLLTREGLTALQNTLVPQIRCFGYVPSGGNS</sequence>
<evidence type="ECO:0000259" key="4">
    <source>
        <dbReference type="PROSITE" id="PS50217"/>
    </source>
</evidence>
<dbReference type="GO" id="GO:0001228">
    <property type="term" value="F:DNA-binding transcription activator activity, RNA polymerase II-specific"/>
    <property type="evidence" value="ECO:0007669"/>
    <property type="project" value="TreeGrafter"/>
</dbReference>
<dbReference type="PANTHER" id="PTHR40621:SF6">
    <property type="entry name" value="AP-1-LIKE TRANSCRIPTION FACTOR YAP1-RELATED"/>
    <property type="match status" value="1"/>
</dbReference>
<dbReference type="PANTHER" id="PTHR40621">
    <property type="entry name" value="TRANSCRIPTION FACTOR KAPC-RELATED"/>
    <property type="match status" value="1"/>
</dbReference>
<feature type="region of interest" description="Disordered" evidence="3">
    <location>
        <begin position="1"/>
        <end position="38"/>
    </location>
</feature>
<dbReference type="InterPro" id="IPR046347">
    <property type="entry name" value="bZIP_sf"/>
</dbReference>
<dbReference type="InterPro" id="IPR050936">
    <property type="entry name" value="AP-1-like"/>
</dbReference>
<feature type="domain" description="BZIP" evidence="4">
    <location>
        <begin position="17"/>
        <end position="80"/>
    </location>
</feature>
<accession>A0AAV9NI21</accession>
<dbReference type="GO" id="GO:0000976">
    <property type="term" value="F:transcription cis-regulatory region binding"/>
    <property type="evidence" value="ECO:0007669"/>
    <property type="project" value="InterPro"/>
</dbReference>
<dbReference type="GeneID" id="89979044"/>
<name>A0AAV9NI21_9EURO</name>
<reference evidence="5 6" key="1">
    <citation type="submission" date="2023-08" db="EMBL/GenBank/DDBJ databases">
        <title>Black Yeasts Isolated from many extreme environments.</title>
        <authorList>
            <person name="Coleine C."/>
            <person name="Stajich J.E."/>
            <person name="Selbmann L."/>
        </authorList>
    </citation>
    <scope>NUCLEOTIDE SEQUENCE [LARGE SCALE GENOMIC DNA]</scope>
    <source>
        <strain evidence="5 6">CCFEE 5792</strain>
    </source>
</reference>
<evidence type="ECO:0000256" key="3">
    <source>
        <dbReference type="SAM" id="MobiDB-lite"/>
    </source>
</evidence>
<dbReference type="PROSITE" id="PS50217">
    <property type="entry name" value="BZIP"/>
    <property type="match status" value="1"/>
</dbReference>
<proteinExistence type="predicted"/>
<organism evidence="5 6">
    <name type="scientific">Exophiala bonariae</name>
    <dbReference type="NCBI Taxonomy" id="1690606"/>
    <lineage>
        <taxon>Eukaryota</taxon>
        <taxon>Fungi</taxon>
        <taxon>Dikarya</taxon>
        <taxon>Ascomycota</taxon>
        <taxon>Pezizomycotina</taxon>
        <taxon>Eurotiomycetes</taxon>
        <taxon>Chaetothyriomycetidae</taxon>
        <taxon>Chaetothyriales</taxon>
        <taxon>Herpotrichiellaceae</taxon>
        <taxon>Exophiala</taxon>
    </lineage>
</organism>
<dbReference type="CDD" id="cd14688">
    <property type="entry name" value="bZIP_YAP"/>
    <property type="match status" value="1"/>
</dbReference>
<dbReference type="RefSeq" id="XP_064709149.1">
    <property type="nucleotide sequence ID" value="XM_064854423.1"/>
</dbReference>
<protein>
    <recommendedName>
        <fullName evidence="4">BZIP domain-containing protein</fullName>
    </recommendedName>
</protein>
<evidence type="ECO:0000256" key="2">
    <source>
        <dbReference type="ARBA" id="ARBA00023242"/>
    </source>
</evidence>
<comment type="caution">
    <text evidence="5">The sequence shown here is derived from an EMBL/GenBank/DDBJ whole genome shotgun (WGS) entry which is preliminary data.</text>
</comment>
<feature type="compositionally biased region" description="Acidic residues" evidence="3">
    <location>
        <begin position="1"/>
        <end position="15"/>
    </location>
</feature>
<dbReference type="SMART" id="SM00338">
    <property type="entry name" value="BRLZ"/>
    <property type="match status" value="1"/>
</dbReference>
<keyword evidence="6" id="KW-1185">Reference proteome</keyword>
<dbReference type="GO" id="GO:0090575">
    <property type="term" value="C:RNA polymerase II transcription regulator complex"/>
    <property type="evidence" value="ECO:0007669"/>
    <property type="project" value="TreeGrafter"/>
</dbReference>
<dbReference type="Proteomes" id="UP001358417">
    <property type="component" value="Unassembled WGS sequence"/>
</dbReference>
<evidence type="ECO:0000313" key="5">
    <source>
        <dbReference type="EMBL" id="KAK5058626.1"/>
    </source>
</evidence>
<dbReference type="Gene3D" id="1.20.5.170">
    <property type="match status" value="1"/>
</dbReference>
<evidence type="ECO:0000313" key="6">
    <source>
        <dbReference type="Proteomes" id="UP001358417"/>
    </source>
</evidence>
<dbReference type="EMBL" id="JAVRRD010000005">
    <property type="protein sequence ID" value="KAK5058626.1"/>
    <property type="molecule type" value="Genomic_DNA"/>
</dbReference>